<reference evidence="2" key="1">
    <citation type="submission" date="2019-03" db="EMBL/GenBank/DDBJ databases">
        <title>Lake Tanganyika Metagenome-Assembled Genomes (MAGs).</title>
        <authorList>
            <person name="Tran P."/>
        </authorList>
    </citation>
    <scope>NUCLEOTIDE SEQUENCE</scope>
    <source>
        <strain evidence="2">K_DeepCast_150m_m2_040</strain>
    </source>
</reference>
<proteinExistence type="predicted"/>
<dbReference type="Pfam" id="PF00144">
    <property type="entry name" value="Beta-lactamase"/>
    <property type="match status" value="1"/>
</dbReference>
<sequence>MRLSILLAALAIISMVLAVPRRNSTAPELDSLIQAEMATYHIPGLAACVVRGGELTWHGEYGFARLEDSIPVVDSTVFDLASVSKTATATALMQLCERGVFGLDDNINASLPFAVRHPSYRSAPITFRMLLTHTSGIADYWPTFQALQRQGDPDVGLRRFVEGYLVPGGEFYDSANNFCSWPPGGEFSYSNLAIALAGYLVETLSDSFHHYTRDSLFLPLGMERTVWYFRDIDTNSMAMPYRFSGGQYSRFGHQSLPDVPAGTMKSSAAQLGRFLSMMLGWGELDGTRVLDSTTVAMMTTVQHPVGIGLVWFHEYIGQHEVWSHGGAWNGISTWIGFCRPDNTGVVVLCNVGAAHGSILGVIAPALLDWAAGIEDRPLPWPAEIRSQATVARNVLFLPPPSFPARYSLFSIDGRTVLGLTPGANDVSRLAAGVYYIGCRSESGNQRWVESPGRKVIKLK</sequence>
<evidence type="ECO:0000313" key="3">
    <source>
        <dbReference type="Proteomes" id="UP000779900"/>
    </source>
</evidence>
<dbReference type="PANTHER" id="PTHR46825:SF9">
    <property type="entry name" value="BETA-LACTAMASE-RELATED DOMAIN-CONTAINING PROTEIN"/>
    <property type="match status" value="1"/>
</dbReference>
<name>A0A937XGF3_UNCW3</name>
<dbReference type="InterPro" id="IPR001466">
    <property type="entry name" value="Beta-lactam-related"/>
</dbReference>
<feature type="domain" description="Beta-lactamase-related" evidence="1">
    <location>
        <begin position="29"/>
        <end position="351"/>
    </location>
</feature>
<evidence type="ECO:0000259" key="1">
    <source>
        <dbReference type="Pfam" id="PF00144"/>
    </source>
</evidence>
<dbReference type="InterPro" id="IPR012338">
    <property type="entry name" value="Beta-lactam/transpept-like"/>
</dbReference>
<gene>
    <name evidence="2" type="ORF">FJY68_08920</name>
</gene>
<dbReference type="AlphaFoldDB" id="A0A937XGF3"/>
<dbReference type="PANTHER" id="PTHR46825">
    <property type="entry name" value="D-ALANYL-D-ALANINE-CARBOXYPEPTIDASE/ENDOPEPTIDASE AMPH"/>
    <property type="match status" value="1"/>
</dbReference>
<organism evidence="2 3">
    <name type="scientific">candidate division WOR-3 bacterium</name>
    <dbReference type="NCBI Taxonomy" id="2052148"/>
    <lineage>
        <taxon>Bacteria</taxon>
        <taxon>Bacteria division WOR-3</taxon>
    </lineage>
</organism>
<accession>A0A937XGF3</accession>
<comment type="caution">
    <text evidence="2">The sequence shown here is derived from an EMBL/GenBank/DDBJ whole genome shotgun (WGS) entry which is preliminary data.</text>
</comment>
<protein>
    <recommendedName>
        <fullName evidence="1">Beta-lactamase-related domain-containing protein</fullName>
    </recommendedName>
</protein>
<dbReference type="SUPFAM" id="SSF56601">
    <property type="entry name" value="beta-lactamase/transpeptidase-like"/>
    <property type="match status" value="1"/>
</dbReference>
<dbReference type="Proteomes" id="UP000779900">
    <property type="component" value="Unassembled WGS sequence"/>
</dbReference>
<dbReference type="EMBL" id="VGIR01000052">
    <property type="protein sequence ID" value="MBM3331954.1"/>
    <property type="molecule type" value="Genomic_DNA"/>
</dbReference>
<dbReference type="InterPro" id="IPR050491">
    <property type="entry name" value="AmpC-like"/>
</dbReference>
<evidence type="ECO:0000313" key="2">
    <source>
        <dbReference type="EMBL" id="MBM3331954.1"/>
    </source>
</evidence>
<dbReference type="Gene3D" id="3.40.710.10">
    <property type="entry name" value="DD-peptidase/beta-lactamase superfamily"/>
    <property type="match status" value="1"/>
</dbReference>